<dbReference type="EMBL" id="CAJHUC010000665">
    <property type="protein sequence ID" value="CAD7697486.1"/>
    <property type="molecule type" value="Genomic_DNA"/>
</dbReference>
<protein>
    <recommendedName>
        <fullName evidence="3">AAA family ATPase</fullName>
    </recommendedName>
</protein>
<organism evidence="1 2">
    <name type="scientific">Ostreobium quekettii</name>
    <dbReference type="NCBI Taxonomy" id="121088"/>
    <lineage>
        <taxon>Eukaryota</taxon>
        <taxon>Viridiplantae</taxon>
        <taxon>Chlorophyta</taxon>
        <taxon>core chlorophytes</taxon>
        <taxon>Ulvophyceae</taxon>
        <taxon>TCBD clade</taxon>
        <taxon>Bryopsidales</taxon>
        <taxon>Ostreobineae</taxon>
        <taxon>Ostreobiaceae</taxon>
        <taxon>Ostreobium</taxon>
    </lineage>
</organism>
<evidence type="ECO:0000313" key="1">
    <source>
        <dbReference type="EMBL" id="CAD7697486.1"/>
    </source>
</evidence>
<reference evidence="1" key="1">
    <citation type="submission" date="2020-12" db="EMBL/GenBank/DDBJ databases">
        <authorList>
            <person name="Iha C."/>
        </authorList>
    </citation>
    <scope>NUCLEOTIDE SEQUENCE</scope>
</reference>
<proteinExistence type="predicted"/>
<dbReference type="SUPFAM" id="SSF52540">
    <property type="entry name" value="P-loop containing nucleoside triphosphate hydrolases"/>
    <property type="match status" value="1"/>
</dbReference>
<dbReference type="Pfam" id="PF13671">
    <property type="entry name" value="AAA_33"/>
    <property type="match status" value="1"/>
</dbReference>
<gene>
    <name evidence="1" type="ORF">OSTQU699_LOCUS2847</name>
</gene>
<comment type="caution">
    <text evidence="1">The sequence shown here is derived from an EMBL/GenBank/DDBJ whole genome shotgun (WGS) entry which is preliminary data.</text>
</comment>
<accession>A0A8S1IUL9</accession>
<dbReference type="PANTHER" id="PTHR37807:SF3">
    <property type="entry name" value="OS07G0160300 PROTEIN"/>
    <property type="match status" value="1"/>
</dbReference>
<dbReference type="OrthoDB" id="342190at2759"/>
<dbReference type="Gene3D" id="3.40.50.300">
    <property type="entry name" value="P-loop containing nucleotide triphosphate hydrolases"/>
    <property type="match status" value="1"/>
</dbReference>
<dbReference type="PANTHER" id="PTHR37807">
    <property type="entry name" value="OS07G0160300 PROTEIN"/>
    <property type="match status" value="1"/>
</dbReference>
<evidence type="ECO:0008006" key="3">
    <source>
        <dbReference type="Google" id="ProtNLM"/>
    </source>
</evidence>
<dbReference type="AlphaFoldDB" id="A0A8S1IUL9"/>
<name>A0A8S1IUL9_9CHLO</name>
<keyword evidence="2" id="KW-1185">Reference proteome</keyword>
<dbReference type="Proteomes" id="UP000708148">
    <property type="component" value="Unassembled WGS sequence"/>
</dbReference>
<evidence type="ECO:0000313" key="2">
    <source>
        <dbReference type="Proteomes" id="UP000708148"/>
    </source>
</evidence>
<sequence length="136" mass="14648">MRLKSLCKRRRYPKVPFGLMRSPDHVSVGGRRQPRVAKPVLMLLKGHPGCGKSTLGRNVARSLGWSLVDKDDAKGALQRCAIECAGVDAVSYDIMFSAARTLLRVGLSVIVDCPLSRRALYDKASALAEQIGGGGV</sequence>
<dbReference type="InterPro" id="IPR027417">
    <property type="entry name" value="P-loop_NTPase"/>
</dbReference>